<evidence type="ECO:0000256" key="4">
    <source>
        <dbReference type="SAM" id="MobiDB-lite"/>
    </source>
</evidence>
<dbReference type="Proteomes" id="UP000324800">
    <property type="component" value="Unassembled WGS sequence"/>
</dbReference>
<feature type="region of interest" description="Disordered" evidence="4">
    <location>
        <begin position="55"/>
        <end position="94"/>
    </location>
</feature>
<reference evidence="5 6" key="1">
    <citation type="submission" date="2019-03" db="EMBL/GenBank/DDBJ databases">
        <title>Single cell metagenomics reveals metabolic interactions within the superorganism composed of flagellate Streblomastix strix and complex community of Bacteroidetes bacteria on its surface.</title>
        <authorList>
            <person name="Treitli S.C."/>
            <person name="Kolisko M."/>
            <person name="Husnik F."/>
            <person name="Keeling P."/>
            <person name="Hampl V."/>
        </authorList>
    </citation>
    <scope>NUCLEOTIDE SEQUENCE [LARGE SCALE GENOMIC DNA]</scope>
    <source>
        <strain evidence="5">ST1C</strain>
    </source>
</reference>
<dbReference type="InterPro" id="IPR036322">
    <property type="entry name" value="WD40_repeat_dom_sf"/>
</dbReference>
<protein>
    <submittedName>
        <fullName evidence="5">Uncharacterized protein</fullName>
    </submittedName>
</protein>
<evidence type="ECO:0000256" key="3">
    <source>
        <dbReference type="PROSITE-ProRule" id="PRU00221"/>
    </source>
</evidence>
<keyword evidence="2" id="KW-0677">Repeat</keyword>
<dbReference type="PROSITE" id="PS00678">
    <property type="entry name" value="WD_REPEATS_1"/>
    <property type="match status" value="1"/>
</dbReference>
<dbReference type="SMART" id="SM00320">
    <property type="entry name" value="WD40"/>
    <property type="match status" value="4"/>
</dbReference>
<evidence type="ECO:0000313" key="5">
    <source>
        <dbReference type="EMBL" id="KAA6398026.1"/>
    </source>
</evidence>
<dbReference type="EMBL" id="SNRW01001049">
    <property type="protein sequence ID" value="KAA6398026.1"/>
    <property type="molecule type" value="Genomic_DNA"/>
</dbReference>
<dbReference type="PANTHER" id="PTHR15653:SF0">
    <property type="entry name" value="CONNECTOR OF KINASE TO AP-1, ISOFORM E"/>
    <property type="match status" value="1"/>
</dbReference>
<feature type="repeat" description="WD" evidence="3">
    <location>
        <begin position="265"/>
        <end position="281"/>
    </location>
</feature>
<sequence>MKDAAQMYQQNDPKYFVLEHLAAIRDIALHPQLMLLASVSGDGTAALTDVSHAVKPTQNDSQQQNISNKPINMFGSQSQNSQLSIPASFPQHTSTSASTSLIPIKSLDPKWHFKPSRQQSIKQTQALARQQGKSQTDIQYNQSRPLCVKFLPYLESSIDKQRKQLENQITRSSSSKGSQSTQKRMAYDLGCFVMGDNNGKITVMALPDPKMQMIDTLNKLEKNKMFEIDAHSDAVWSIDESSQPNGLFSGSNLPQSNTRLTQTRIVSASADGTVKLWNINTDGIQDHIGREHEYHRMLKEYRHTPSIASSVVDNWYQQRSRADISEQNKYFKPIEQIEDKWEDSDIPSSVIFDPMEVANLIVGYVSGDLVRYDIENGVYNWNRIGKSNKSERIISLTKSLTATHYQTHDTIPLLVTTNHGYLHVVDTRELQTIFSYKAPRSDKPQNNQPQNNNTFIFSQVLQQKQQNFLPEDNILNNNSQQAMIANNNEKNSNKLSDKNDQNPNKLSDKNEVSNKSSNKNSSYNERGSIYSNKSIEWRLRLRSQNNQKKSTQKDQIERLQQQQQQISPLEMWREDLRLQLASSCIFTCSTYLQFDRLIAAGTSAGKVHIYDLRNGDKGLVGIVVGERNPISFHQSMLGESVTKIVAHPQHQILVTAGADGNIKVFSSTP</sequence>
<evidence type="ECO:0000313" key="6">
    <source>
        <dbReference type="Proteomes" id="UP000324800"/>
    </source>
</evidence>
<evidence type="ECO:0000256" key="2">
    <source>
        <dbReference type="ARBA" id="ARBA00022737"/>
    </source>
</evidence>
<feature type="compositionally biased region" description="Polar residues" evidence="4">
    <location>
        <begin position="116"/>
        <end position="137"/>
    </location>
</feature>
<dbReference type="Pfam" id="PF00400">
    <property type="entry name" value="WD40"/>
    <property type="match status" value="2"/>
</dbReference>
<dbReference type="PROSITE" id="PS50082">
    <property type="entry name" value="WD_REPEATS_2"/>
    <property type="match status" value="1"/>
</dbReference>
<dbReference type="InterPro" id="IPR051488">
    <property type="entry name" value="WD_repeat_striatin"/>
</dbReference>
<dbReference type="AlphaFoldDB" id="A0A5J4WU13"/>
<dbReference type="PANTHER" id="PTHR15653">
    <property type="entry name" value="STRIATIN"/>
    <property type="match status" value="1"/>
</dbReference>
<comment type="caution">
    <text evidence="5">The sequence shown here is derived from an EMBL/GenBank/DDBJ whole genome shotgun (WGS) entry which is preliminary data.</text>
</comment>
<feature type="region of interest" description="Disordered" evidence="4">
    <location>
        <begin position="114"/>
        <end position="137"/>
    </location>
</feature>
<accession>A0A5J4WU13</accession>
<feature type="compositionally biased region" description="Polar residues" evidence="4">
    <location>
        <begin position="56"/>
        <end position="94"/>
    </location>
</feature>
<evidence type="ECO:0000256" key="1">
    <source>
        <dbReference type="ARBA" id="ARBA00022574"/>
    </source>
</evidence>
<keyword evidence="1 3" id="KW-0853">WD repeat</keyword>
<dbReference type="SUPFAM" id="SSF50978">
    <property type="entry name" value="WD40 repeat-like"/>
    <property type="match status" value="1"/>
</dbReference>
<dbReference type="InterPro" id="IPR015943">
    <property type="entry name" value="WD40/YVTN_repeat-like_dom_sf"/>
</dbReference>
<gene>
    <name evidence="5" type="ORF">EZS28_006445</name>
</gene>
<dbReference type="Gene3D" id="2.130.10.10">
    <property type="entry name" value="YVTN repeat-like/Quinoprotein amine dehydrogenase"/>
    <property type="match status" value="2"/>
</dbReference>
<name>A0A5J4WU13_9EUKA</name>
<proteinExistence type="predicted"/>
<organism evidence="5 6">
    <name type="scientific">Streblomastix strix</name>
    <dbReference type="NCBI Taxonomy" id="222440"/>
    <lineage>
        <taxon>Eukaryota</taxon>
        <taxon>Metamonada</taxon>
        <taxon>Preaxostyla</taxon>
        <taxon>Oxymonadida</taxon>
        <taxon>Streblomastigidae</taxon>
        <taxon>Streblomastix</taxon>
    </lineage>
</organism>
<dbReference type="InterPro" id="IPR019775">
    <property type="entry name" value="WD40_repeat_CS"/>
</dbReference>
<feature type="region of interest" description="Disordered" evidence="4">
    <location>
        <begin position="490"/>
        <end position="527"/>
    </location>
</feature>
<feature type="compositionally biased region" description="Low complexity" evidence="4">
    <location>
        <begin position="513"/>
        <end position="524"/>
    </location>
</feature>
<dbReference type="InterPro" id="IPR001680">
    <property type="entry name" value="WD40_rpt"/>
</dbReference>
<feature type="compositionally biased region" description="Basic and acidic residues" evidence="4">
    <location>
        <begin position="491"/>
        <end position="512"/>
    </location>
</feature>